<comment type="caution">
    <text evidence="2">The sequence shown here is derived from an EMBL/GenBank/DDBJ whole genome shotgun (WGS) entry which is preliminary data.</text>
</comment>
<evidence type="ECO:0000313" key="2">
    <source>
        <dbReference type="EMBL" id="KAF3765751.1"/>
    </source>
</evidence>
<accession>A0A9P4Y345</accession>
<dbReference type="GeneID" id="63842279"/>
<dbReference type="RefSeq" id="XP_040776712.1">
    <property type="nucleotide sequence ID" value="XM_040925150.1"/>
</dbReference>
<dbReference type="OrthoDB" id="5241026at2759"/>
<organism evidence="2 3">
    <name type="scientific">Cryphonectria parasitica (strain ATCC 38755 / EP155)</name>
    <dbReference type="NCBI Taxonomy" id="660469"/>
    <lineage>
        <taxon>Eukaryota</taxon>
        <taxon>Fungi</taxon>
        <taxon>Dikarya</taxon>
        <taxon>Ascomycota</taxon>
        <taxon>Pezizomycotina</taxon>
        <taxon>Sordariomycetes</taxon>
        <taxon>Sordariomycetidae</taxon>
        <taxon>Diaporthales</taxon>
        <taxon>Cryphonectriaceae</taxon>
        <taxon>Cryphonectria-Endothia species complex</taxon>
        <taxon>Cryphonectria</taxon>
    </lineage>
</organism>
<sequence length="236" mass="26309">MKPLEKMSPSYHPGPPNYTLQPKKNPLDQTTALSIINIPPSTTVRDLIRSIMSVGPTGRILFARLYETPSSSSPTPAKTAKVAFATRAEAQRLFVIAHQGLFQVQGATVRAFWSSELWTSLECAGPISRVLIIQGPREVVNQNRLRQYFQNRLRRCDTEHFVFTELNNEPEREGGGGNGGASGHVQAIWRFGSWFDQAEMAVECLKRDFPLLVTVRYGYDPCCCSPGPAARVLWNS</sequence>
<dbReference type="Proteomes" id="UP000803844">
    <property type="component" value="Unassembled WGS sequence"/>
</dbReference>
<evidence type="ECO:0000313" key="3">
    <source>
        <dbReference type="Proteomes" id="UP000803844"/>
    </source>
</evidence>
<gene>
    <name evidence="2" type="ORF">M406DRAFT_68169</name>
</gene>
<name>A0A9P4Y345_CRYP1</name>
<evidence type="ECO:0000256" key="1">
    <source>
        <dbReference type="SAM" id="MobiDB-lite"/>
    </source>
</evidence>
<reference evidence="2" key="1">
    <citation type="journal article" date="2020" name="Phytopathology">
        <title>Genome sequence of the chestnut blight fungus Cryphonectria parasitica EP155: A fundamental resource for an archetypical invasive plant pathogen.</title>
        <authorList>
            <person name="Crouch J.A."/>
            <person name="Dawe A."/>
            <person name="Aerts A."/>
            <person name="Barry K."/>
            <person name="Churchill A.C.L."/>
            <person name="Grimwood J."/>
            <person name="Hillman B."/>
            <person name="Milgroom M.G."/>
            <person name="Pangilinan J."/>
            <person name="Smith M."/>
            <person name="Salamov A."/>
            <person name="Schmutz J."/>
            <person name="Yadav J."/>
            <person name="Grigoriev I.V."/>
            <person name="Nuss D."/>
        </authorList>
    </citation>
    <scope>NUCLEOTIDE SEQUENCE</scope>
    <source>
        <strain evidence="2">EP155</strain>
    </source>
</reference>
<feature type="region of interest" description="Disordered" evidence="1">
    <location>
        <begin position="1"/>
        <end position="24"/>
    </location>
</feature>
<protein>
    <submittedName>
        <fullName evidence="2">Uncharacterized protein</fullName>
    </submittedName>
</protein>
<dbReference type="EMBL" id="MU032347">
    <property type="protein sequence ID" value="KAF3765751.1"/>
    <property type="molecule type" value="Genomic_DNA"/>
</dbReference>
<proteinExistence type="predicted"/>
<dbReference type="AlphaFoldDB" id="A0A9P4Y345"/>
<keyword evidence="3" id="KW-1185">Reference proteome</keyword>